<dbReference type="PANTHER" id="PTHR20982:SF3">
    <property type="entry name" value="MITOCHONDRIAL RIBOSOME RECYCLING FACTOR PSEUDO 1"/>
    <property type="match status" value="1"/>
</dbReference>
<dbReference type="HAMAP" id="MF_00040">
    <property type="entry name" value="RRF"/>
    <property type="match status" value="1"/>
</dbReference>
<dbReference type="SUPFAM" id="SSF55194">
    <property type="entry name" value="Ribosome recycling factor, RRF"/>
    <property type="match status" value="1"/>
</dbReference>
<dbReference type="EMBL" id="MHKQ01000010">
    <property type="protein sequence ID" value="OGY94258.1"/>
    <property type="molecule type" value="Genomic_DNA"/>
</dbReference>
<comment type="similarity">
    <text evidence="1 3">Belongs to the RRF family.</text>
</comment>
<dbReference type="FunFam" id="3.30.1360.40:FF:000001">
    <property type="entry name" value="Ribosome-recycling factor"/>
    <property type="match status" value="1"/>
</dbReference>
<dbReference type="InterPro" id="IPR036191">
    <property type="entry name" value="RRF_sf"/>
</dbReference>
<evidence type="ECO:0000256" key="1">
    <source>
        <dbReference type="ARBA" id="ARBA00005912"/>
    </source>
</evidence>
<evidence type="ECO:0000256" key="4">
    <source>
        <dbReference type="SAM" id="Coils"/>
    </source>
</evidence>
<dbReference type="Gene3D" id="3.30.1360.40">
    <property type="match status" value="1"/>
</dbReference>
<comment type="subcellular location">
    <subcellularLocation>
        <location evidence="3">Cytoplasm</location>
    </subcellularLocation>
</comment>
<proteinExistence type="inferred from homology"/>
<dbReference type="InterPro" id="IPR002661">
    <property type="entry name" value="Ribosome_recyc_fac"/>
</dbReference>
<dbReference type="GO" id="GO:0005737">
    <property type="term" value="C:cytoplasm"/>
    <property type="evidence" value="ECO:0007669"/>
    <property type="project" value="UniProtKB-SubCell"/>
</dbReference>
<keyword evidence="4" id="KW-0175">Coiled coil</keyword>
<dbReference type="Gene3D" id="1.10.132.20">
    <property type="entry name" value="Ribosome-recycling factor"/>
    <property type="match status" value="1"/>
</dbReference>
<dbReference type="CDD" id="cd00520">
    <property type="entry name" value="RRF"/>
    <property type="match status" value="1"/>
</dbReference>
<feature type="domain" description="Ribosome recycling factor" evidence="5">
    <location>
        <begin position="19"/>
        <end position="182"/>
    </location>
</feature>
<accession>A0A1G2BYQ9</accession>
<dbReference type="GO" id="GO:0006415">
    <property type="term" value="P:translational termination"/>
    <property type="evidence" value="ECO:0007669"/>
    <property type="project" value="UniProtKB-UniRule"/>
</dbReference>
<keyword evidence="2 3" id="KW-0648">Protein biosynthesis</keyword>
<sequence>MNNLIEKNKEQFEKTIRFFQEDISSLRTGRISPSLVEKVLVESYGTTTELLQLASITSPEPQSIAIKPWDKSILAAIEKALNKADLNVNPVVDGDLVRLNFPQLTEESRKELVKVLHKKVEESRIKLRGNREKVKEEVISLEKSKQISEDEKFDALESLDELVKEYNEKIKQISDKKEQEIMKI</sequence>
<evidence type="ECO:0000256" key="2">
    <source>
        <dbReference type="ARBA" id="ARBA00022917"/>
    </source>
</evidence>
<feature type="coiled-coil region" evidence="4">
    <location>
        <begin position="117"/>
        <end position="183"/>
    </location>
</feature>
<keyword evidence="3" id="KW-0963">Cytoplasm</keyword>
<dbReference type="Proteomes" id="UP000177626">
    <property type="component" value="Unassembled WGS sequence"/>
</dbReference>
<evidence type="ECO:0000313" key="6">
    <source>
        <dbReference type="EMBL" id="OGY94258.1"/>
    </source>
</evidence>
<dbReference type="PANTHER" id="PTHR20982">
    <property type="entry name" value="RIBOSOME RECYCLING FACTOR"/>
    <property type="match status" value="1"/>
</dbReference>
<dbReference type="NCBIfam" id="TIGR00496">
    <property type="entry name" value="frr"/>
    <property type="match status" value="1"/>
</dbReference>
<gene>
    <name evidence="3" type="primary">frr</name>
    <name evidence="6" type="ORF">A2406_02045</name>
</gene>
<organism evidence="6 7">
    <name type="scientific">Candidatus Komeilibacteria bacterium RIFOXYC1_FULL_37_11</name>
    <dbReference type="NCBI Taxonomy" id="1798555"/>
    <lineage>
        <taxon>Bacteria</taxon>
        <taxon>Candidatus Komeiliibacteriota</taxon>
    </lineage>
</organism>
<reference evidence="6 7" key="1">
    <citation type="journal article" date="2016" name="Nat. Commun.">
        <title>Thousands of microbial genomes shed light on interconnected biogeochemical processes in an aquifer system.</title>
        <authorList>
            <person name="Anantharaman K."/>
            <person name="Brown C.T."/>
            <person name="Hug L.A."/>
            <person name="Sharon I."/>
            <person name="Castelle C.J."/>
            <person name="Probst A.J."/>
            <person name="Thomas B.C."/>
            <person name="Singh A."/>
            <person name="Wilkins M.J."/>
            <person name="Karaoz U."/>
            <person name="Brodie E.L."/>
            <person name="Williams K.H."/>
            <person name="Hubbard S.S."/>
            <person name="Banfield J.F."/>
        </authorList>
    </citation>
    <scope>NUCLEOTIDE SEQUENCE [LARGE SCALE GENOMIC DNA]</scope>
</reference>
<dbReference type="InterPro" id="IPR023584">
    <property type="entry name" value="Ribosome_recyc_fac_dom"/>
</dbReference>
<evidence type="ECO:0000256" key="3">
    <source>
        <dbReference type="HAMAP-Rule" id="MF_00040"/>
    </source>
</evidence>
<comment type="caution">
    <text evidence="6">The sequence shown here is derived from an EMBL/GenBank/DDBJ whole genome shotgun (WGS) entry which is preliminary data.</text>
</comment>
<evidence type="ECO:0000313" key="7">
    <source>
        <dbReference type="Proteomes" id="UP000177626"/>
    </source>
</evidence>
<evidence type="ECO:0000259" key="5">
    <source>
        <dbReference type="Pfam" id="PF01765"/>
    </source>
</evidence>
<dbReference type="GO" id="GO:0043023">
    <property type="term" value="F:ribosomal large subunit binding"/>
    <property type="evidence" value="ECO:0007669"/>
    <property type="project" value="TreeGrafter"/>
</dbReference>
<dbReference type="AlphaFoldDB" id="A0A1G2BYQ9"/>
<protein>
    <recommendedName>
        <fullName evidence="3">Ribosome-recycling factor</fullName>
        <shortName evidence="3">RRF</shortName>
    </recommendedName>
    <alternativeName>
        <fullName evidence="3">Ribosome-releasing factor</fullName>
    </alternativeName>
</protein>
<dbReference type="Pfam" id="PF01765">
    <property type="entry name" value="RRF"/>
    <property type="match status" value="1"/>
</dbReference>
<name>A0A1G2BYQ9_9BACT</name>
<comment type="function">
    <text evidence="3">Responsible for the release of ribosomes from messenger RNA at the termination of protein biosynthesis. May increase the efficiency of translation by recycling ribosomes from one round of translation to another.</text>
</comment>